<name>A0A5B0MWA7_PUCGR</name>
<dbReference type="EMBL" id="VSWC01000131">
    <property type="protein sequence ID" value="KAA1080434.1"/>
    <property type="molecule type" value="Genomic_DNA"/>
</dbReference>
<dbReference type="EMBL" id="VDEP01000244">
    <property type="protein sequence ID" value="KAA1120466.1"/>
    <property type="molecule type" value="Genomic_DNA"/>
</dbReference>
<dbReference type="Proteomes" id="UP000325313">
    <property type="component" value="Unassembled WGS sequence"/>
</dbReference>
<dbReference type="AlphaFoldDB" id="A0A5B0MWA7"/>
<dbReference type="Proteomes" id="UP000324748">
    <property type="component" value="Unassembled WGS sequence"/>
</dbReference>
<comment type="caution">
    <text evidence="1">The sequence shown here is derived from an EMBL/GenBank/DDBJ whole genome shotgun (WGS) entry which is preliminary data.</text>
</comment>
<gene>
    <name evidence="1" type="ORF">PGT21_006642</name>
    <name evidence="2" type="ORF">PGTUg99_021551</name>
</gene>
<evidence type="ECO:0000313" key="1">
    <source>
        <dbReference type="EMBL" id="KAA1080434.1"/>
    </source>
</evidence>
<evidence type="ECO:0000313" key="3">
    <source>
        <dbReference type="Proteomes" id="UP000324748"/>
    </source>
</evidence>
<proteinExistence type="predicted"/>
<evidence type="ECO:0000313" key="2">
    <source>
        <dbReference type="EMBL" id="KAA1120466.1"/>
    </source>
</evidence>
<evidence type="ECO:0000313" key="4">
    <source>
        <dbReference type="Proteomes" id="UP000325313"/>
    </source>
</evidence>
<protein>
    <submittedName>
        <fullName evidence="1">Uncharacterized protein</fullName>
    </submittedName>
</protein>
<organism evidence="1 3">
    <name type="scientific">Puccinia graminis f. sp. tritici</name>
    <dbReference type="NCBI Taxonomy" id="56615"/>
    <lineage>
        <taxon>Eukaryota</taxon>
        <taxon>Fungi</taxon>
        <taxon>Dikarya</taxon>
        <taxon>Basidiomycota</taxon>
        <taxon>Pucciniomycotina</taxon>
        <taxon>Pucciniomycetes</taxon>
        <taxon>Pucciniales</taxon>
        <taxon>Pucciniaceae</taxon>
        <taxon>Puccinia</taxon>
    </lineage>
</organism>
<keyword evidence="3" id="KW-1185">Reference proteome</keyword>
<sequence>MSEECPGPVELSVRLSLQIHARCSIGVDNGQRTDRHNGFRRSLPIAPWRTTQKRWKAIDKGRNFQMESQVHRFPLRFPSLQLTAEFFGAGDELLFSKIQMLIIDPVGAQKDFESFLDSVPIDRSAGDSPGFNLKEKSRQTHRALLEEPQEVSGAGIYNVSSTKNRLQEVFNTCFSSRTNLIVSNTYDHERCCSRPKEIEIARDQLFLGEDGDAMEPEFSVRQVASTQDKMVLAYHIISEEIRKAEQALLPLFGFAEDQKEVTQHSRVWVGEIVSKSEVDIVLCGHPDPCRLTLEAQARLE</sequence>
<accession>A0A5B0MWA7</accession>
<reference evidence="3 4" key="1">
    <citation type="submission" date="2019-05" db="EMBL/GenBank/DDBJ databases">
        <title>Emergence of the Ug99 lineage of the wheat stem rust pathogen through somatic hybridization.</title>
        <authorList>
            <person name="Li F."/>
            <person name="Upadhyaya N.M."/>
            <person name="Sperschneider J."/>
            <person name="Matny O."/>
            <person name="Nguyen-Phuc H."/>
            <person name="Mago R."/>
            <person name="Raley C."/>
            <person name="Miller M.E."/>
            <person name="Silverstein K.A.T."/>
            <person name="Henningsen E."/>
            <person name="Hirsch C.D."/>
            <person name="Visser B."/>
            <person name="Pretorius Z.A."/>
            <person name="Steffenson B.J."/>
            <person name="Schwessinger B."/>
            <person name="Dodds P.N."/>
            <person name="Figueroa M."/>
        </authorList>
    </citation>
    <scope>NUCLEOTIDE SEQUENCE [LARGE SCALE GENOMIC DNA]</scope>
    <source>
        <strain evidence="1">21-0</strain>
        <strain evidence="2 4">Ug99</strain>
    </source>
</reference>